<keyword evidence="1" id="KW-1133">Transmembrane helix</keyword>
<sequence>MLSSGSSQALLLYCDAFFLLFLPIDCLIVVIAVQCLASFAGFFL</sequence>
<evidence type="ECO:0000313" key="2">
    <source>
        <dbReference type="EMBL" id="MBX38515.1"/>
    </source>
</evidence>
<reference evidence="2" key="1">
    <citation type="submission" date="2018-02" db="EMBL/GenBank/DDBJ databases">
        <title>Rhizophora mucronata_Transcriptome.</title>
        <authorList>
            <person name="Meera S.P."/>
            <person name="Sreeshan A."/>
            <person name="Augustine A."/>
        </authorList>
    </citation>
    <scope>NUCLEOTIDE SEQUENCE</scope>
    <source>
        <tissue evidence="2">Leaf</tissue>
    </source>
</reference>
<proteinExistence type="predicted"/>
<dbReference type="AlphaFoldDB" id="A0A2P2N7T5"/>
<accession>A0A2P2N7T5</accession>
<organism evidence="2">
    <name type="scientific">Rhizophora mucronata</name>
    <name type="common">Asiatic mangrove</name>
    <dbReference type="NCBI Taxonomy" id="61149"/>
    <lineage>
        <taxon>Eukaryota</taxon>
        <taxon>Viridiplantae</taxon>
        <taxon>Streptophyta</taxon>
        <taxon>Embryophyta</taxon>
        <taxon>Tracheophyta</taxon>
        <taxon>Spermatophyta</taxon>
        <taxon>Magnoliopsida</taxon>
        <taxon>eudicotyledons</taxon>
        <taxon>Gunneridae</taxon>
        <taxon>Pentapetalae</taxon>
        <taxon>rosids</taxon>
        <taxon>fabids</taxon>
        <taxon>Malpighiales</taxon>
        <taxon>Rhizophoraceae</taxon>
        <taxon>Rhizophora</taxon>
    </lineage>
</organism>
<evidence type="ECO:0000256" key="1">
    <source>
        <dbReference type="SAM" id="Phobius"/>
    </source>
</evidence>
<name>A0A2P2N7T5_RHIMU</name>
<dbReference type="EMBL" id="GGEC01058031">
    <property type="protein sequence ID" value="MBX38515.1"/>
    <property type="molecule type" value="Transcribed_RNA"/>
</dbReference>
<protein>
    <submittedName>
        <fullName evidence="2">Uncharacterized protein</fullName>
    </submittedName>
</protein>
<feature type="transmembrane region" description="Helical" evidence="1">
    <location>
        <begin position="20"/>
        <end position="43"/>
    </location>
</feature>
<keyword evidence="1" id="KW-0812">Transmembrane</keyword>
<keyword evidence="1" id="KW-0472">Membrane</keyword>